<feature type="region of interest" description="Disordered" evidence="1">
    <location>
        <begin position="64"/>
        <end position="87"/>
    </location>
</feature>
<comment type="caution">
    <text evidence="3">The sequence shown here is derived from an EMBL/GenBank/DDBJ whole genome shotgun (WGS) entry which is preliminary data.</text>
</comment>
<dbReference type="Pfam" id="PF09791">
    <property type="entry name" value="Oxidored-like"/>
    <property type="match status" value="1"/>
</dbReference>
<accession>A0A3M6WW75</accession>
<sequence length="274" mass="29954">MRPALRLRPACGLSRPSGLIHNARAAPALPRVTIRSRTDDFAAKRAVAFEGFSEDLLDAPIHTVQPRTRTAPAPPPAEDLPATEDEERLQRARVVFGSRLAGPKERRKEIEEKSQNIAGIFVPPRPGEPDNCCMSGCVNCVWDKYRDELEEWAAASAEARSKLLEQRTKGQATGSMVAEPNMPNHVSTSMDDDGGGSETNWEAMGGMESFGDGQGDLAPVKDLFAGVPVGIREFMKTEKKLKEKKKKSSAQQPPPSSQQPQQQSATMGRYFPLS</sequence>
<protein>
    <recommendedName>
        <fullName evidence="2">Oxidoreductase-like domain-containing protein</fullName>
    </recommendedName>
</protein>
<dbReference type="EMBL" id="QWIK01000764">
    <property type="protein sequence ID" value="RMY01359.1"/>
    <property type="molecule type" value="Genomic_DNA"/>
</dbReference>
<evidence type="ECO:0000313" key="5">
    <source>
        <dbReference type="Proteomes" id="UP000281245"/>
    </source>
</evidence>
<dbReference type="InterPro" id="IPR019180">
    <property type="entry name" value="Oxidoreductase-like_N"/>
</dbReference>
<name>A0A3M6WW75_HORWE</name>
<evidence type="ECO:0000256" key="1">
    <source>
        <dbReference type="SAM" id="MobiDB-lite"/>
    </source>
</evidence>
<evidence type="ECO:0000313" key="6">
    <source>
        <dbReference type="Proteomes" id="UP000282582"/>
    </source>
</evidence>
<evidence type="ECO:0000313" key="4">
    <source>
        <dbReference type="EMBL" id="RMY01359.1"/>
    </source>
</evidence>
<dbReference type="InterPro" id="IPR039251">
    <property type="entry name" value="OXLD1"/>
</dbReference>
<dbReference type="Proteomes" id="UP000281245">
    <property type="component" value="Unassembled WGS sequence"/>
</dbReference>
<dbReference type="EMBL" id="QWIJ01000428">
    <property type="protein sequence ID" value="RMX82446.1"/>
    <property type="molecule type" value="Genomic_DNA"/>
</dbReference>
<dbReference type="Proteomes" id="UP000282582">
    <property type="component" value="Unassembled WGS sequence"/>
</dbReference>
<dbReference type="PANTHER" id="PTHR21193">
    <property type="entry name" value="OXIDOREDUCTASE-LIKE DOMAIN-CONTAINING PROTEIN 1"/>
    <property type="match status" value="1"/>
</dbReference>
<dbReference type="VEuPathDB" id="FungiDB:BTJ68_08699"/>
<dbReference type="GO" id="GO:0005739">
    <property type="term" value="C:mitochondrion"/>
    <property type="evidence" value="ECO:0007669"/>
    <property type="project" value="TreeGrafter"/>
</dbReference>
<gene>
    <name evidence="4" type="ORF">D0868_08531</name>
    <name evidence="3" type="ORF">D0869_06052</name>
</gene>
<dbReference type="PANTHER" id="PTHR21193:SF3">
    <property type="entry name" value="OXIDOREDUCTASE-LIKE DOMAIN-CONTAINING PROTEIN 1"/>
    <property type="match status" value="1"/>
</dbReference>
<dbReference type="AlphaFoldDB" id="A0A3M6WW75"/>
<feature type="domain" description="Oxidoreductase-like" evidence="2">
    <location>
        <begin position="117"/>
        <end position="160"/>
    </location>
</feature>
<evidence type="ECO:0000313" key="3">
    <source>
        <dbReference type="EMBL" id="RMX82446.1"/>
    </source>
</evidence>
<reference evidence="5 6" key="1">
    <citation type="journal article" date="2018" name="BMC Genomics">
        <title>Genomic evidence for intraspecific hybridization in a clonal and extremely halotolerant yeast.</title>
        <authorList>
            <person name="Gostincar C."/>
            <person name="Stajich J.E."/>
            <person name="Zupancic J."/>
            <person name="Zalar P."/>
            <person name="Gunde-Cimerman N."/>
        </authorList>
    </citation>
    <scope>NUCLEOTIDE SEQUENCE [LARGE SCALE GENOMIC DNA]</scope>
    <source>
        <strain evidence="4 6">EXF-6654</strain>
        <strain evidence="3 5">EXF-6656</strain>
    </source>
</reference>
<organism evidence="3 5">
    <name type="scientific">Hortaea werneckii</name>
    <name type="common">Black yeast</name>
    <name type="synonym">Cladosporium werneckii</name>
    <dbReference type="NCBI Taxonomy" id="91943"/>
    <lineage>
        <taxon>Eukaryota</taxon>
        <taxon>Fungi</taxon>
        <taxon>Dikarya</taxon>
        <taxon>Ascomycota</taxon>
        <taxon>Pezizomycotina</taxon>
        <taxon>Dothideomycetes</taxon>
        <taxon>Dothideomycetidae</taxon>
        <taxon>Mycosphaerellales</taxon>
        <taxon>Teratosphaeriaceae</taxon>
        <taxon>Hortaea</taxon>
    </lineage>
</organism>
<evidence type="ECO:0000259" key="2">
    <source>
        <dbReference type="Pfam" id="PF09791"/>
    </source>
</evidence>
<feature type="region of interest" description="Disordered" evidence="1">
    <location>
        <begin position="165"/>
        <end position="199"/>
    </location>
</feature>
<proteinExistence type="predicted"/>
<dbReference type="OrthoDB" id="10064411at2759"/>
<feature type="region of interest" description="Disordered" evidence="1">
    <location>
        <begin position="236"/>
        <end position="274"/>
    </location>
</feature>